<comment type="subcellular location">
    <subcellularLocation>
        <location evidence="1">Nucleus inner membrane</location>
        <topology evidence="1">Multi-pass membrane protein</topology>
    </subcellularLocation>
</comment>
<keyword evidence="4 8" id="KW-1133">Transmembrane helix</keyword>
<dbReference type="Pfam" id="PF09779">
    <property type="entry name" value="Ima1_N"/>
    <property type="match status" value="1"/>
</dbReference>
<evidence type="ECO:0000256" key="6">
    <source>
        <dbReference type="ARBA" id="ARBA00023242"/>
    </source>
</evidence>
<keyword evidence="6" id="KW-0539">Nucleus</keyword>
<dbReference type="Proteomes" id="UP001066276">
    <property type="component" value="Chromosome 6"/>
</dbReference>
<protein>
    <recommendedName>
        <fullName evidence="13">Transmembrane protein 201</fullName>
    </recommendedName>
</protein>
<comment type="similarity">
    <text evidence="2">Belongs to the TMEM201 family.</text>
</comment>
<feature type="transmembrane region" description="Helical" evidence="8">
    <location>
        <begin position="630"/>
        <end position="651"/>
    </location>
</feature>
<keyword evidence="3 8" id="KW-0812">Transmembrane</keyword>
<evidence type="ECO:0000256" key="3">
    <source>
        <dbReference type="ARBA" id="ARBA00022692"/>
    </source>
</evidence>
<evidence type="ECO:0000313" key="11">
    <source>
        <dbReference type="EMBL" id="KAJ1145139.1"/>
    </source>
</evidence>
<feature type="region of interest" description="Disordered" evidence="7">
    <location>
        <begin position="545"/>
        <end position="566"/>
    </location>
</feature>
<feature type="domain" description="Ima1 N-terminal" evidence="9">
    <location>
        <begin position="43"/>
        <end position="168"/>
    </location>
</feature>
<evidence type="ECO:0000256" key="5">
    <source>
        <dbReference type="ARBA" id="ARBA00023136"/>
    </source>
</evidence>
<evidence type="ECO:0000256" key="7">
    <source>
        <dbReference type="SAM" id="MobiDB-lite"/>
    </source>
</evidence>
<keyword evidence="12" id="KW-1185">Reference proteome</keyword>
<dbReference type="InterPro" id="IPR018861">
    <property type="entry name" value="TMEM201_C"/>
</dbReference>
<evidence type="ECO:0000256" key="4">
    <source>
        <dbReference type="ARBA" id="ARBA00022989"/>
    </source>
</evidence>
<feature type="transmembrane region" description="Helical" evidence="8">
    <location>
        <begin position="359"/>
        <end position="378"/>
    </location>
</feature>
<dbReference type="GO" id="GO:0051015">
    <property type="term" value="F:actin filament binding"/>
    <property type="evidence" value="ECO:0007669"/>
    <property type="project" value="TreeGrafter"/>
</dbReference>
<feature type="transmembrane region" description="Helical" evidence="8">
    <location>
        <begin position="327"/>
        <end position="344"/>
    </location>
</feature>
<dbReference type="PANTHER" id="PTHR28646:SF1">
    <property type="entry name" value="TRANSMEMBRANE PROTEIN 201"/>
    <property type="match status" value="1"/>
</dbReference>
<feature type="transmembrane region" description="Helical" evidence="8">
    <location>
        <begin position="302"/>
        <end position="320"/>
    </location>
</feature>
<sequence length="655" mass="72760">MERVQEVFSNSPSACLAGGITVCAAGVLLYRAARRRKPTHVGVNCWFCNQDTIVPYGNRNCWDCPNCEQYNGFQENGDYNKPIPAQFMEHLNHVVSGETSFCDVAKPQQWVNSHLLLCKKCCNNQTSKIRQLASFQPRDEDHYDEEIEVYKHHLEQTYKLCRPCQAAVEYYIKHQNRQLRAHLLNYQLKRRDADKTYVKSFSASCPGTTPAHVVVLRILSFLACAFLVTLAFCGSVDPFSSWTSSSAASSSSVQPGNVSKIEIPVNDSSQNASSWQAVLQFVPEFAVENLNNAWSYGQSHQPGVACFGLLTCLLAMGLAGRIRLRRIDVFAFFLWVLVTGLHLTEPYLQADNLAWMDTFKLGAISLCCLVSFAAAVATRKPEGQRRGRPRRFLSGDSLTPFQNTVPRDSSDPLPFLLTPPGMLQMMNQNFYRNPRRSSPSSLRGRLNRALSLGTIPSLARADSGYLFSGSRPSSHILHSRESPGSDYFSFLSGSCPSSPIPSPSPSIAGSVTSSSGSFLFRRPLISPARLNLKGQKLRLFLSHDEAPQSPTDSDETRHPDSSGFSSEPLLFPMQRGGHVKSFVNGQSVYSEITRRKKDSSSHSSNCQVDTTTNGYLEDSGFWRGYFGNTFIRGMLAVSLAVNATFTSVYLYQALR</sequence>
<dbReference type="GO" id="GO:0030473">
    <property type="term" value="P:nuclear migration along microtubule"/>
    <property type="evidence" value="ECO:0007669"/>
    <property type="project" value="TreeGrafter"/>
</dbReference>
<dbReference type="AlphaFoldDB" id="A0AAV7QX82"/>
<keyword evidence="5 8" id="KW-0472">Membrane</keyword>
<evidence type="ECO:0000259" key="10">
    <source>
        <dbReference type="Pfam" id="PF10476"/>
    </source>
</evidence>
<dbReference type="GO" id="GO:0005637">
    <property type="term" value="C:nuclear inner membrane"/>
    <property type="evidence" value="ECO:0007669"/>
    <property type="project" value="UniProtKB-SubCell"/>
</dbReference>
<evidence type="ECO:0008006" key="13">
    <source>
        <dbReference type="Google" id="ProtNLM"/>
    </source>
</evidence>
<dbReference type="InterPro" id="IPR018617">
    <property type="entry name" value="Ima1_N"/>
</dbReference>
<dbReference type="GO" id="GO:0005521">
    <property type="term" value="F:lamin binding"/>
    <property type="evidence" value="ECO:0007669"/>
    <property type="project" value="TreeGrafter"/>
</dbReference>
<organism evidence="11 12">
    <name type="scientific">Pleurodeles waltl</name>
    <name type="common">Iberian ribbed newt</name>
    <dbReference type="NCBI Taxonomy" id="8319"/>
    <lineage>
        <taxon>Eukaryota</taxon>
        <taxon>Metazoa</taxon>
        <taxon>Chordata</taxon>
        <taxon>Craniata</taxon>
        <taxon>Vertebrata</taxon>
        <taxon>Euteleostomi</taxon>
        <taxon>Amphibia</taxon>
        <taxon>Batrachia</taxon>
        <taxon>Caudata</taxon>
        <taxon>Salamandroidea</taxon>
        <taxon>Salamandridae</taxon>
        <taxon>Pleurodelinae</taxon>
        <taxon>Pleurodeles</taxon>
    </lineage>
</organism>
<dbReference type="PANTHER" id="PTHR28646">
    <property type="entry name" value="TRANSMEMBRANE PROTEIN 201"/>
    <property type="match status" value="1"/>
</dbReference>
<evidence type="ECO:0000256" key="1">
    <source>
        <dbReference type="ARBA" id="ARBA00004473"/>
    </source>
</evidence>
<feature type="transmembrane region" description="Helical" evidence="8">
    <location>
        <begin position="12"/>
        <end position="30"/>
    </location>
</feature>
<accession>A0AAV7QX82</accession>
<proteinExistence type="inferred from homology"/>
<evidence type="ECO:0000256" key="2">
    <source>
        <dbReference type="ARBA" id="ARBA00007600"/>
    </source>
</evidence>
<feature type="domain" description="Transmembrane protein 201 C-terminal" evidence="10">
    <location>
        <begin position="188"/>
        <end position="393"/>
    </location>
</feature>
<dbReference type="EMBL" id="JANPWB010000010">
    <property type="protein sequence ID" value="KAJ1145139.1"/>
    <property type="molecule type" value="Genomic_DNA"/>
</dbReference>
<gene>
    <name evidence="11" type="ORF">NDU88_011431</name>
</gene>
<reference evidence="11" key="1">
    <citation type="journal article" date="2022" name="bioRxiv">
        <title>Sequencing and chromosome-scale assembly of the giantPleurodeles waltlgenome.</title>
        <authorList>
            <person name="Brown T."/>
            <person name="Elewa A."/>
            <person name="Iarovenko S."/>
            <person name="Subramanian E."/>
            <person name="Araus A.J."/>
            <person name="Petzold A."/>
            <person name="Susuki M."/>
            <person name="Suzuki K.-i.T."/>
            <person name="Hayashi T."/>
            <person name="Toyoda A."/>
            <person name="Oliveira C."/>
            <person name="Osipova E."/>
            <person name="Leigh N.D."/>
            <person name="Simon A."/>
            <person name="Yun M.H."/>
        </authorList>
    </citation>
    <scope>NUCLEOTIDE SEQUENCE</scope>
    <source>
        <strain evidence="11">20211129_DDA</strain>
        <tissue evidence="11">Liver</tissue>
    </source>
</reference>
<evidence type="ECO:0000259" key="9">
    <source>
        <dbReference type="Pfam" id="PF09779"/>
    </source>
</evidence>
<evidence type="ECO:0000256" key="8">
    <source>
        <dbReference type="SAM" id="Phobius"/>
    </source>
</evidence>
<dbReference type="InterPro" id="IPR040041">
    <property type="entry name" value="TMEM201"/>
</dbReference>
<name>A0AAV7QX82_PLEWA</name>
<comment type="caution">
    <text evidence="11">The sequence shown here is derived from an EMBL/GenBank/DDBJ whole genome shotgun (WGS) entry which is preliminary data.</text>
</comment>
<evidence type="ECO:0000313" key="12">
    <source>
        <dbReference type="Proteomes" id="UP001066276"/>
    </source>
</evidence>
<dbReference type="Pfam" id="PF10476">
    <property type="entry name" value="DUF2448"/>
    <property type="match status" value="1"/>
</dbReference>
<feature type="transmembrane region" description="Helical" evidence="8">
    <location>
        <begin position="214"/>
        <end position="232"/>
    </location>
</feature>